<feature type="transmembrane region" description="Helical" evidence="2">
    <location>
        <begin position="7"/>
        <end position="26"/>
    </location>
</feature>
<accession>A0ABT5VCX4</accession>
<dbReference type="InterPro" id="IPR004147">
    <property type="entry name" value="ABC1_dom"/>
</dbReference>
<feature type="transmembrane region" description="Helical" evidence="2">
    <location>
        <begin position="516"/>
        <end position="537"/>
    </location>
</feature>
<dbReference type="InterPro" id="IPR011009">
    <property type="entry name" value="Kinase-like_dom_sf"/>
</dbReference>
<dbReference type="RefSeq" id="WP_275117907.1">
    <property type="nucleotide sequence ID" value="NZ_JAOTPO010000004.1"/>
</dbReference>
<protein>
    <submittedName>
        <fullName evidence="4">AarF/UbiB family protein</fullName>
    </submittedName>
</protein>
<dbReference type="Pfam" id="PF03109">
    <property type="entry name" value="ABC1"/>
    <property type="match status" value="1"/>
</dbReference>
<comment type="similarity">
    <text evidence="1">Belongs to the protein kinase superfamily. ADCK protein kinase family.</text>
</comment>
<keyword evidence="5" id="KW-1185">Reference proteome</keyword>
<feature type="transmembrane region" description="Helical" evidence="2">
    <location>
        <begin position="493"/>
        <end position="510"/>
    </location>
</feature>
<keyword evidence="2" id="KW-0472">Membrane</keyword>
<dbReference type="InterPro" id="IPR050154">
    <property type="entry name" value="UbiB_kinase"/>
</dbReference>
<proteinExistence type="inferred from homology"/>
<organism evidence="4 5">
    <name type="scientific">Alkalihalobacterium chitinilyticum</name>
    <dbReference type="NCBI Taxonomy" id="2980103"/>
    <lineage>
        <taxon>Bacteria</taxon>
        <taxon>Bacillati</taxon>
        <taxon>Bacillota</taxon>
        <taxon>Bacilli</taxon>
        <taxon>Bacillales</taxon>
        <taxon>Bacillaceae</taxon>
        <taxon>Alkalihalobacterium</taxon>
    </lineage>
</organism>
<dbReference type="PANTHER" id="PTHR10566:SF113">
    <property type="entry name" value="PROTEIN ACTIVITY OF BC1 COMPLEX KINASE 7, CHLOROPLASTIC"/>
    <property type="match status" value="1"/>
</dbReference>
<evidence type="ECO:0000313" key="5">
    <source>
        <dbReference type="Proteomes" id="UP001148125"/>
    </source>
</evidence>
<dbReference type="Proteomes" id="UP001148125">
    <property type="component" value="Unassembled WGS sequence"/>
</dbReference>
<feature type="domain" description="Protein kinase" evidence="3">
    <location>
        <begin position="119"/>
        <end position="453"/>
    </location>
</feature>
<evidence type="ECO:0000256" key="2">
    <source>
        <dbReference type="SAM" id="Phobius"/>
    </source>
</evidence>
<evidence type="ECO:0000313" key="4">
    <source>
        <dbReference type="EMBL" id="MDE5413285.1"/>
    </source>
</evidence>
<dbReference type="PROSITE" id="PS50011">
    <property type="entry name" value="PROTEIN_KINASE_DOM"/>
    <property type="match status" value="1"/>
</dbReference>
<dbReference type="CDD" id="cd05121">
    <property type="entry name" value="ABC1_ADCK3-like"/>
    <property type="match status" value="1"/>
</dbReference>
<evidence type="ECO:0000259" key="3">
    <source>
        <dbReference type="PROSITE" id="PS50011"/>
    </source>
</evidence>
<keyword evidence="2" id="KW-0812">Transmembrane</keyword>
<sequence>MKKIALYRIFVIVFMAVKFFIQITLFQKRYHSKGSDQLQVQWEALLRRQAIEYRETALRLEGLLIKLGQFLSTRADIMPQVFIKELEDLVDHVPAVPWEEAKKVLENEWGRNYGEIIHKISIEPVASASIGEVFHGYLHNGEEVAVKIQRPGIEKVIRTDFKAIKIIMWLADRFTSYGKRIDLPKLYTEMRYVIGQELNFRKELENGRYFEKRYDDFDDVQIPSYYKEFSTRKVLVMEWMNGKKVTDLSFLEKHGIDRQELAERLFKVFLEQLLQEGKFHADPHPGNILVKSDGTIVLIDFGMIGEVKKTDALAIREVVEGIIFDDFDKVINALEKLRFLLPHANKDELKRVLVTLISTYVEHDITQMDDLLVQQIFEDVQRVVKNEPIQMPSELAFFGRALSTFVGILYILHPKINLLKLSQPLIKDWLSRNQEGTSDSVVKLLREYARPLLGIPRQLQEALNEPKRYREWQERKDLTDRTISYYQSKKRDAFLFMVLTSIAIYVSFLLNELELAYGSVAVFTISFLYYLRSTLVYRRLVNQFSRKDE</sequence>
<name>A0ABT5VCX4_9BACI</name>
<gene>
    <name evidence="4" type="ORF">N7Z68_07790</name>
</gene>
<dbReference type="SUPFAM" id="SSF56112">
    <property type="entry name" value="Protein kinase-like (PK-like)"/>
    <property type="match status" value="1"/>
</dbReference>
<keyword evidence="2" id="KW-1133">Transmembrane helix</keyword>
<comment type="caution">
    <text evidence="4">The sequence shown here is derived from an EMBL/GenBank/DDBJ whole genome shotgun (WGS) entry which is preliminary data.</text>
</comment>
<dbReference type="EMBL" id="JAOTPO010000004">
    <property type="protein sequence ID" value="MDE5413285.1"/>
    <property type="molecule type" value="Genomic_DNA"/>
</dbReference>
<dbReference type="PANTHER" id="PTHR10566">
    <property type="entry name" value="CHAPERONE-ACTIVITY OF BC1 COMPLEX CABC1 -RELATED"/>
    <property type="match status" value="1"/>
</dbReference>
<dbReference type="InterPro" id="IPR000719">
    <property type="entry name" value="Prot_kinase_dom"/>
</dbReference>
<evidence type="ECO:0000256" key="1">
    <source>
        <dbReference type="ARBA" id="ARBA00009670"/>
    </source>
</evidence>
<dbReference type="Gene3D" id="1.10.510.10">
    <property type="entry name" value="Transferase(Phosphotransferase) domain 1"/>
    <property type="match status" value="1"/>
</dbReference>
<reference evidence="4" key="1">
    <citation type="submission" date="2024-05" db="EMBL/GenBank/DDBJ databases">
        <title>Alkalihalobacillus sp. strain MEB203 novel alkaliphilic bacterium from Lonar Lake, India.</title>
        <authorList>
            <person name="Joshi A."/>
            <person name="Thite S."/>
            <person name="Mengade P."/>
        </authorList>
    </citation>
    <scope>NUCLEOTIDE SEQUENCE</scope>
    <source>
        <strain evidence="4">MEB 203</strain>
    </source>
</reference>